<reference evidence="3 4" key="1">
    <citation type="submission" date="2018-11" db="EMBL/GenBank/DDBJ databases">
        <title>Tabrizicola sp. isolated from sediment of alpine lake.</title>
        <authorList>
            <person name="Liu Z."/>
        </authorList>
    </citation>
    <scope>NUCLEOTIDE SEQUENCE [LARGE SCALE GENOMIC DNA]</scope>
    <source>
        <strain evidence="3 4">DRYC-M-16</strain>
    </source>
</reference>
<dbReference type="Gene3D" id="3.90.420.10">
    <property type="entry name" value="Oxidoreductase, molybdopterin-binding domain"/>
    <property type="match status" value="1"/>
</dbReference>
<dbReference type="InterPro" id="IPR036374">
    <property type="entry name" value="OxRdtase_Mopterin-bd_sf"/>
</dbReference>
<dbReference type="EMBL" id="RPEM01000004">
    <property type="protein sequence ID" value="TGD43954.1"/>
    <property type="molecule type" value="Genomic_DNA"/>
</dbReference>
<comment type="caution">
    <text evidence="3">The sequence shown here is derived from an EMBL/GenBank/DDBJ whole genome shotgun (WGS) entry which is preliminary data.</text>
</comment>
<keyword evidence="1" id="KW-0732">Signal</keyword>
<proteinExistence type="predicted"/>
<dbReference type="Proteomes" id="UP000297741">
    <property type="component" value="Unassembled WGS sequence"/>
</dbReference>
<evidence type="ECO:0000256" key="1">
    <source>
        <dbReference type="SAM" id="SignalP"/>
    </source>
</evidence>
<dbReference type="SUPFAM" id="SSF56524">
    <property type="entry name" value="Oxidoreductase molybdopterin-binding domain"/>
    <property type="match status" value="1"/>
</dbReference>
<keyword evidence="4" id="KW-1185">Reference proteome</keyword>
<name>A0ABY2KN17_9RHOB</name>
<feature type="domain" description="Oxidoreductase molybdopterin-binding" evidence="2">
    <location>
        <begin position="58"/>
        <end position="135"/>
    </location>
</feature>
<dbReference type="InterPro" id="IPR000572">
    <property type="entry name" value="OxRdtase_Mopterin-bd_dom"/>
</dbReference>
<feature type="chain" id="PRO_5045896046" description="Oxidoreductase molybdopterin-binding domain-containing protein" evidence="1">
    <location>
        <begin position="20"/>
        <end position="162"/>
    </location>
</feature>
<dbReference type="Pfam" id="PF00174">
    <property type="entry name" value="Oxidored_molyb"/>
    <property type="match status" value="1"/>
</dbReference>
<organism evidence="3 4">
    <name type="scientific">Pseudotabrizicola sediminis</name>
    <dbReference type="NCBI Taxonomy" id="2486418"/>
    <lineage>
        <taxon>Bacteria</taxon>
        <taxon>Pseudomonadati</taxon>
        <taxon>Pseudomonadota</taxon>
        <taxon>Alphaproteobacteria</taxon>
        <taxon>Rhodobacterales</taxon>
        <taxon>Paracoccaceae</taxon>
        <taxon>Pseudotabrizicola</taxon>
    </lineage>
</organism>
<evidence type="ECO:0000313" key="4">
    <source>
        <dbReference type="Proteomes" id="UP000297741"/>
    </source>
</evidence>
<accession>A0ABY2KN17</accession>
<evidence type="ECO:0000313" key="3">
    <source>
        <dbReference type="EMBL" id="TGD43954.1"/>
    </source>
</evidence>
<protein>
    <recommendedName>
        <fullName evidence="2">Oxidoreductase molybdopterin-binding domain-containing protein</fullName>
    </recommendedName>
</protein>
<evidence type="ECO:0000259" key="2">
    <source>
        <dbReference type="Pfam" id="PF00174"/>
    </source>
</evidence>
<feature type="signal peptide" evidence="1">
    <location>
        <begin position="1"/>
        <end position="19"/>
    </location>
</feature>
<sequence>MLALWLGAAAPGASAQTLAQPANTVILEVSSATSAPNSGPIAQFDLAMLDALPQRETVTSTPWYDGPQTFSGPLLSDLLNTLGVQGTTVRAVAINDYAVDIPVSDLLDYPVILASRHNGNLMSVRDKGPLFVVFPFDEVPSLNNEVYYARSAWQVRHIEVLP</sequence>
<gene>
    <name evidence="3" type="ORF">EEB11_08310</name>
</gene>